<dbReference type="AlphaFoldDB" id="A0A0B8NEU9"/>
<dbReference type="Proteomes" id="UP000037179">
    <property type="component" value="Unassembled WGS sequence"/>
</dbReference>
<evidence type="ECO:0000313" key="4">
    <source>
        <dbReference type="Proteomes" id="UP000180166"/>
    </source>
</evidence>
<dbReference type="EMBL" id="CP017839">
    <property type="protein sequence ID" value="APA97292.1"/>
    <property type="molecule type" value="Genomic_DNA"/>
</dbReference>
<proteinExistence type="predicted"/>
<gene>
    <name evidence="1" type="ORF">NS506_03239</name>
    <name evidence="2" type="ORF">NSK11_contig00037-0042</name>
</gene>
<reference evidence="1 4" key="3">
    <citation type="submission" date="2016-10" db="EMBL/GenBank/DDBJ databases">
        <title>Genome sequence of Nocardia seriolae strain EM150506, isolated from Anguila japonica.</title>
        <authorList>
            <person name="Han H.-J."/>
        </authorList>
    </citation>
    <scope>NUCLEOTIDE SEQUENCE [LARGE SCALE GENOMIC DNA]</scope>
    <source>
        <strain evidence="1 4">EM150506</strain>
    </source>
</reference>
<dbReference type="OrthoDB" id="4571398at2"/>
<evidence type="ECO:0000313" key="3">
    <source>
        <dbReference type="Proteomes" id="UP000037179"/>
    </source>
</evidence>
<organism evidence="2 3">
    <name type="scientific">Nocardia seriolae</name>
    <dbReference type="NCBI Taxonomy" id="37332"/>
    <lineage>
        <taxon>Bacteria</taxon>
        <taxon>Bacillati</taxon>
        <taxon>Actinomycetota</taxon>
        <taxon>Actinomycetes</taxon>
        <taxon>Mycobacteriales</taxon>
        <taxon>Nocardiaceae</taxon>
        <taxon>Nocardia</taxon>
    </lineage>
</organism>
<dbReference type="GeneID" id="93373868"/>
<dbReference type="RefSeq" id="WP_052086838.1">
    <property type="nucleotide sequence ID" value="NZ_AP017900.1"/>
</dbReference>
<keyword evidence="3" id="KW-1185">Reference proteome</keyword>
<protein>
    <submittedName>
        <fullName evidence="2">Uncharacterized protein</fullName>
    </submittedName>
</protein>
<name>A0A0B8NEU9_9NOCA</name>
<dbReference type="EMBL" id="BBYQ01000037">
    <property type="protein sequence ID" value="GAP28521.1"/>
    <property type="molecule type" value="Genomic_DNA"/>
</dbReference>
<evidence type="ECO:0000313" key="2">
    <source>
        <dbReference type="EMBL" id="GAP28521.1"/>
    </source>
</evidence>
<dbReference type="KEGG" id="nsr:NS506_03239"/>
<sequence>MDDGHRWALETFGEHGPWIRREIRRSVEAEHAASQRAQEVSDHRSTRVYEQFYDGIAERFERFGNLLGAPLVRPGKAPYRVPVVNGVALFPWRFSSGPDGRIQTTLFATSDARIALTDLHPGPVQEMLDLGLPDPELSDEERRFLATLRAAESDPVVTSGWLVLVAICSSVKGLHSLEWGAVRLVDGGRVDWDGFHENLLGPPVLEAN</sequence>
<reference evidence="3" key="1">
    <citation type="submission" date="2015-07" db="EMBL/GenBank/DDBJ databases">
        <title>Nocardia seriolae U-1 whole genome shotgun sequence.</title>
        <authorList>
            <person name="Imajoh M."/>
            <person name="Fukumoto Y."/>
            <person name="Sukeda M."/>
            <person name="Yamane J."/>
            <person name="Yamasaki K."/>
            <person name="Shimizu M."/>
            <person name="Ohnishi K."/>
            <person name="Oshima S."/>
        </authorList>
    </citation>
    <scope>NUCLEOTIDE SEQUENCE [LARGE SCALE GENOMIC DNA]</scope>
    <source>
        <strain evidence="3">U-1</strain>
    </source>
</reference>
<accession>A0A0B8NEU9</accession>
<dbReference type="Proteomes" id="UP000180166">
    <property type="component" value="Chromosome"/>
</dbReference>
<reference evidence="2 3" key="2">
    <citation type="journal article" date="2016" name="Genome Announc.">
        <title>Draft Genome Sequence of Erythromycin- and Oxytetracycline-Sensitive Nocardia seriolae Strain U-1 (NBRC 110359).</title>
        <authorList>
            <person name="Imajoh M."/>
            <person name="Sukeda M."/>
            <person name="Shimizu M."/>
            <person name="Yamane J."/>
            <person name="Ohnishi K."/>
            <person name="Oshima S."/>
        </authorList>
    </citation>
    <scope>NUCLEOTIDE SEQUENCE [LARGE SCALE GENOMIC DNA]</scope>
    <source>
        <strain evidence="2 3">U-1</strain>
    </source>
</reference>
<evidence type="ECO:0000313" key="1">
    <source>
        <dbReference type="EMBL" id="APA97292.1"/>
    </source>
</evidence>